<dbReference type="GO" id="GO:0051536">
    <property type="term" value="F:iron-sulfur cluster binding"/>
    <property type="evidence" value="ECO:0007669"/>
    <property type="project" value="InterPro"/>
</dbReference>
<feature type="domain" description="Dihydroprymidine dehydrogenase" evidence="1">
    <location>
        <begin position="17"/>
        <end position="109"/>
    </location>
</feature>
<name>A0A9D1VND9_9FIRM</name>
<evidence type="ECO:0000313" key="2">
    <source>
        <dbReference type="EMBL" id="HIX38429.1"/>
    </source>
</evidence>
<feature type="non-terminal residue" evidence="2">
    <location>
        <position position="143"/>
    </location>
</feature>
<dbReference type="InterPro" id="IPR028261">
    <property type="entry name" value="DPD_II"/>
</dbReference>
<dbReference type="EMBL" id="DXFG01000249">
    <property type="protein sequence ID" value="HIX38429.1"/>
    <property type="molecule type" value="Genomic_DNA"/>
</dbReference>
<gene>
    <name evidence="2" type="ORF">H9738_11275</name>
</gene>
<protein>
    <recommendedName>
        <fullName evidence="1">Dihydroprymidine dehydrogenase domain-containing protein</fullName>
    </recommendedName>
</protein>
<sequence>MEHKDRGFVGKHYLMKQAFGQEELHQREAVCTREDPPGCSAVCPLHLDMRAVCAYAAKGDFAKAAGVIRSVTPFLHLLAKGCPGACKEACALSRVGEGIQVRALEKACALYGGKERGSRFLIPRKNKKVIVGGDDLFALACCW</sequence>
<organism evidence="2 3">
    <name type="scientific">Candidatus Blautia pullistercoris</name>
    <dbReference type="NCBI Taxonomy" id="2838499"/>
    <lineage>
        <taxon>Bacteria</taxon>
        <taxon>Bacillati</taxon>
        <taxon>Bacillota</taxon>
        <taxon>Clostridia</taxon>
        <taxon>Lachnospirales</taxon>
        <taxon>Lachnospiraceae</taxon>
        <taxon>Blautia</taxon>
    </lineage>
</organism>
<dbReference type="InterPro" id="IPR009051">
    <property type="entry name" value="Helical_ferredxn"/>
</dbReference>
<dbReference type="Gene3D" id="1.10.1060.10">
    <property type="entry name" value="Alpha-helical ferredoxin"/>
    <property type="match status" value="1"/>
</dbReference>
<accession>A0A9D1VND9</accession>
<evidence type="ECO:0000259" key="1">
    <source>
        <dbReference type="Pfam" id="PF14691"/>
    </source>
</evidence>
<comment type="caution">
    <text evidence="2">The sequence shown here is derived from an EMBL/GenBank/DDBJ whole genome shotgun (WGS) entry which is preliminary data.</text>
</comment>
<dbReference type="AlphaFoldDB" id="A0A9D1VND9"/>
<proteinExistence type="predicted"/>
<dbReference type="SUPFAM" id="SSF46548">
    <property type="entry name" value="alpha-helical ferredoxin"/>
    <property type="match status" value="1"/>
</dbReference>
<reference evidence="2" key="1">
    <citation type="journal article" date="2021" name="PeerJ">
        <title>Extensive microbial diversity within the chicken gut microbiome revealed by metagenomics and culture.</title>
        <authorList>
            <person name="Gilroy R."/>
            <person name="Ravi A."/>
            <person name="Getino M."/>
            <person name="Pursley I."/>
            <person name="Horton D.L."/>
            <person name="Alikhan N.F."/>
            <person name="Baker D."/>
            <person name="Gharbi K."/>
            <person name="Hall N."/>
            <person name="Watson M."/>
            <person name="Adriaenssens E.M."/>
            <person name="Foster-Nyarko E."/>
            <person name="Jarju S."/>
            <person name="Secka A."/>
            <person name="Antonio M."/>
            <person name="Oren A."/>
            <person name="Chaudhuri R.R."/>
            <person name="La Ragione R."/>
            <person name="Hildebrand F."/>
            <person name="Pallen M.J."/>
        </authorList>
    </citation>
    <scope>NUCLEOTIDE SEQUENCE</scope>
    <source>
        <strain evidence="2">ChiHjej12B11-1927</strain>
    </source>
</reference>
<dbReference type="Pfam" id="PF14691">
    <property type="entry name" value="Fer4_20"/>
    <property type="match status" value="1"/>
</dbReference>
<reference evidence="2" key="2">
    <citation type="submission" date="2021-04" db="EMBL/GenBank/DDBJ databases">
        <authorList>
            <person name="Gilroy R."/>
        </authorList>
    </citation>
    <scope>NUCLEOTIDE SEQUENCE</scope>
    <source>
        <strain evidence="2">ChiHjej12B11-1927</strain>
    </source>
</reference>
<evidence type="ECO:0000313" key="3">
    <source>
        <dbReference type="Proteomes" id="UP000824230"/>
    </source>
</evidence>
<dbReference type="Proteomes" id="UP000824230">
    <property type="component" value="Unassembled WGS sequence"/>
</dbReference>